<protein>
    <submittedName>
        <fullName evidence="2">Uncharacterized protein</fullName>
    </submittedName>
</protein>
<keyword evidence="3" id="KW-1185">Reference proteome</keyword>
<sequence length="74" mass="8594">MEKQEIVELLNNDFDSDISDNETIVSDHECESEIECGSDFHPEQLTVASKQSSDSVDSEEESDTRFRYENIRYK</sequence>
<dbReference type="EMBL" id="JARBHB010000005">
    <property type="protein sequence ID" value="KAJ8883413.1"/>
    <property type="molecule type" value="Genomic_DNA"/>
</dbReference>
<gene>
    <name evidence="2" type="ORF">PR048_015256</name>
</gene>
<evidence type="ECO:0000313" key="3">
    <source>
        <dbReference type="Proteomes" id="UP001159363"/>
    </source>
</evidence>
<evidence type="ECO:0000313" key="2">
    <source>
        <dbReference type="EMBL" id="KAJ8883413.1"/>
    </source>
</evidence>
<feature type="region of interest" description="Disordered" evidence="1">
    <location>
        <begin position="46"/>
        <end position="74"/>
    </location>
</feature>
<evidence type="ECO:0000256" key="1">
    <source>
        <dbReference type="SAM" id="MobiDB-lite"/>
    </source>
</evidence>
<reference evidence="2 3" key="1">
    <citation type="submission" date="2023-02" db="EMBL/GenBank/DDBJ databases">
        <title>LHISI_Scaffold_Assembly.</title>
        <authorList>
            <person name="Stuart O.P."/>
            <person name="Cleave R."/>
            <person name="Magrath M.J.L."/>
            <person name="Mikheyev A.S."/>
        </authorList>
    </citation>
    <scope>NUCLEOTIDE SEQUENCE [LARGE SCALE GENOMIC DNA]</scope>
    <source>
        <strain evidence="2">Daus_M_001</strain>
        <tissue evidence="2">Leg muscle</tissue>
    </source>
</reference>
<comment type="caution">
    <text evidence="2">The sequence shown here is derived from an EMBL/GenBank/DDBJ whole genome shotgun (WGS) entry which is preliminary data.</text>
</comment>
<feature type="compositionally biased region" description="Basic and acidic residues" evidence="1">
    <location>
        <begin position="63"/>
        <end position="74"/>
    </location>
</feature>
<name>A0ABQ9HGG1_9NEOP</name>
<dbReference type="Proteomes" id="UP001159363">
    <property type="component" value="Chromosome 4"/>
</dbReference>
<accession>A0ABQ9HGG1</accession>
<proteinExistence type="predicted"/>
<organism evidence="2 3">
    <name type="scientific">Dryococelus australis</name>
    <dbReference type="NCBI Taxonomy" id="614101"/>
    <lineage>
        <taxon>Eukaryota</taxon>
        <taxon>Metazoa</taxon>
        <taxon>Ecdysozoa</taxon>
        <taxon>Arthropoda</taxon>
        <taxon>Hexapoda</taxon>
        <taxon>Insecta</taxon>
        <taxon>Pterygota</taxon>
        <taxon>Neoptera</taxon>
        <taxon>Polyneoptera</taxon>
        <taxon>Phasmatodea</taxon>
        <taxon>Verophasmatodea</taxon>
        <taxon>Anareolatae</taxon>
        <taxon>Phasmatidae</taxon>
        <taxon>Eurycanthinae</taxon>
        <taxon>Dryococelus</taxon>
    </lineage>
</organism>